<dbReference type="AlphaFoldDB" id="A0A6C2U071"/>
<dbReference type="InterPro" id="IPR038026">
    <property type="entry name" value="MtlR-like_sf"/>
</dbReference>
<dbReference type="SUPFAM" id="SSF158668">
    <property type="entry name" value="MtlR-like"/>
    <property type="match status" value="1"/>
</dbReference>
<evidence type="ECO:0008006" key="3">
    <source>
        <dbReference type="Google" id="ProtNLM"/>
    </source>
</evidence>
<evidence type="ECO:0000313" key="2">
    <source>
        <dbReference type="Proteomes" id="UP000366872"/>
    </source>
</evidence>
<keyword evidence="2" id="KW-1185">Reference proteome</keyword>
<dbReference type="PANTHER" id="PTHR37941:SF1">
    <property type="entry name" value="FUMARASE E-RELATED"/>
    <property type="match status" value="1"/>
</dbReference>
<dbReference type="Proteomes" id="UP000366872">
    <property type="component" value="Unassembled WGS sequence"/>
</dbReference>
<dbReference type="PANTHER" id="PTHR37941">
    <property type="entry name" value="FUMARASE E-RELATED"/>
    <property type="match status" value="1"/>
</dbReference>
<accession>A0A6C2U071</accession>
<dbReference type="InterPro" id="IPR007761">
    <property type="entry name" value="MtlR-like"/>
</dbReference>
<dbReference type="GO" id="GO:0045892">
    <property type="term" value="P:negative regulation of DNA-templated transcription"/>
    <property type="evidence" value="ECO:0007669"/>
    <property type="project" value="TreeGrafter"/>
</dbReference>
<dbReference type="Gene3D" id="1.20.120.330">
    <property type="entry name" value="Nucleotidyltransferases domain 2"/>
    <property type="match status" value="1"/>
</dbReference>
<reference evidence="1 2" key="1">
    <citation type="submission" date="2019-04" db="EMBL/GenBank/DDBJ databases">
        <authorList>
            <person name="Van Vliet M D."/>
        </authorList>
    </citation>
    <scope>NUCLEOTIDE SEQUENCE [LARGE SCALE GENOMIC DNA]</scope>
    <source>
        <strain evidence="1 2">F1</strain>
    </source>
</reference>
<name>A0A6C2U071_PONDE</name>
<evidence type="ECO:0000313" key="1">
    <source>
        <dbReference type="EMBL" id="VGO13219.1"/>
    </source>
</evidence>
<proteinExistence type="predicted"/>
<sequence length="174" mass="19963">MAKKRIDLDIDKYQNMVKNYHEESDRAAAVLAGSFIEEFLRIFLRDQLRDDPVVDEMLEGYGPLATFSARIDILYAMGNIDKAIRSDLNFIRKIRNHFAHHPEQTSFDESPIRDFCSNLSTAKIGIDQNGKQHVPPNDRRLHYLLAIGMIVGQIHNAMLKEKTKKLPNNNGIVE</sequence>
<dbReference type="EMBL" id="CAAHFG010000001">
    <property type="protein sequence ID" value="VGO13219.1"/>
    <property type="molecule type" value="Genomic_DNA"/>
</dbReference>
<protein>
    <recommendedName>
        <fullName evidence="3">Mannitol operon repressor</fullName>
    </recommendedName>
</protein>
<organism evidence="1 2">
    <name type="scientific">Pontiella desulfatans</name>
    <dbReference type="NCBI Taxonomy" id="2750659"/>
    <lineage>
        <taxon>Bacteria</taxon>
        <taxon>Pseudomonadati</taxon>
        <taxon>Kiritimatiellota</taxon>
        <taxon>Kiritimatiellia</taxon>
        <taxon>Kiritimatiellales</taxon>
        <taxon>Pontiellaceae</taxon>
        <taxon>Pontiella</taxon>
    </lineage>
</organism>
<gene>
    <name evidence="1" type="ORF">PDESU_01773</name>
</gene>
<dbReference type="RefSeq" id="WP_136078809.1">
    <property type="nucleotide sequence ID" value="NZ_CAAHFG010000001.1"/>
</dbReference>
<dbReference type="Pfam" id="PF05068">
    <property type="entry name" value="MtlR"/>
    <property type="match status" value="1"/>
</dbReference>